<feature type="transmembrane region" description="Helical" evidence="8">
    <location>
        <begin position="134"/>
        <end position="152"/>
    </location>
</feature>
<dbReference type="GO" id="GO:0009372">
    <property type="term" value="P:quorum sensing"/>
    <property type="evidence" value="ECO:0007669"/>
    <property type="project" value="UniProtKB-KW"/>
</dbReference>
<evidence type="ECO:0000256" key="7">
    <source>
        <dbReference type="ARBA" id="ARBA00023136"/>
    </source>
</evidence>
<gene>
    <name evidence="9" type="ORF">LKD45_14110</name>
</gene>
<keyword evidence="6 8" id="KW-1133">Transmembrane helix</keyword>
<dbReference type="SMART" id="SM00793">
    <property type="entry name" value="AgrB"/>
    <property type="match status" value="1"/>
</dbReference>
<dbReference type="GO" id="GO:0016020">
    <property type="term" value="C:membrane"/>
    <property type="evidence" value="ECO:0007669"/>
    <property type="project" value="InterPro"/>
</dbReference>
<dbReference type="Proteomes" id="UP001199355">
    <property type="component" value="Unassembled WGS sequence"/>
</dbReference>
<evidence type="ECO:0000256" key="6">
    <source>
        <dbReference type="ARBA" id="ARBA00022989"/>
    </source>
</evidence>
<dbReference type="Pfam" id="PF04647">
    <property type="entry name" value="AgrB"/>
    <property type="match status" value="1"/>
</dbReference>
<evidence type="ECO:0000256" key="4">
    <source>
        <dbReference type="ARBA" id="ARBA00022692"/>
    </source>
</evidence>
<evidence type="ECO:0000256" key="3">
    <source>
        <dbReference type="ARBA" id="ARBA00022670"/>
    </source>
</evidence>
<protein>
    <submittedName>
        <fullName evidence="9">Accessory gene regulator B family protein</fullName>
    </submittedName>
</protein>
<evidence type="ECO:0000313" key="9">
    <source>
        <dbReference type="EMBL" id="MCC2168805.1"/>
    </source>
</evidence>
<dbReference type="GO" id="GO:0008233">
    <property type="term" value="F:peptidase activity"/>
    <property type="evidence" value="ECO:0007669"/>
    <property type="project" value="UniProtKB-KW"/>
</dbReference>
<keyword evidence="2" id="KW-0673">Quorum sensing</keyword>
<evidence type="ECO:0000256" key="5">
    <source>
        <dbReference type="ARBA" id="ARBA00022801"/>
    </source>
</evidence>
<dbReference type="GO" id="GO:0006508">
    <property type="term" value="P:proteolysis"/>
    <property type="evidence" value="ECO:0007669"/>
    <property type="project" value="UniProtKB-KW"/>
</dbReference>
<dbReference type="InterPro" id="IPR006741">
    <property type="entry name" value="AgrB"/>
</dbReference>
<reference evidence="9 10" key="1">
    <citation type="submission" date="2021-10" db="EMBL/GenBank/DDBJ databases">
        <title>Anaerobic single-cell dispensing facilitates the cultivation of human gut bacteria.</title>
        <authorList>
            <person name="Afrizal A."/>
        </authorList>
    </citation>
    <scope>NUCLEOTIDE SEQUENCE [LARGE SCALE GENOMIC DNA]</scope>
    <source>
        <strain evidence="9 10">CLA-AA-H244</strain>
    </source>
</reference>
<dbReference type="EMBL" id="JAJEQF010000047">
    <property type="protein sequence ID" value="MCC2168805.1"/>
    <property type="molecule type" value="Genomic_DNA"/>
</dbReference>
<name>A0AAE3AXR8_9FIRM</name>
<accession>A0AAE3AXR8</accession>
<keyword evidence="10" id="KW-1185">Reference proteome</keyword>
<organism evidence="9 10">
    <name type="scientific">Gallintestinimicrobium propionicum</name>
    <dbReference type="NCBI Taxonomy" id="2981770"/>
    <lineage>
        <taxon>Bacteria</taxon>
        <taxon>Bacillati</taxon>
        <taxon>Bacillota</taxon>
        <taxon>Clostridia</taxon>
        <taxon>Lachnospirales</taxon>
        <taxon>Lachnospiraceae</taxon>
        <taxon>Gallintestinimicrobium</taxon>
    </lineage>
</organism>
<evidence type="ECO:0000256" key="8">
    <source>
        <dbReference type="SAM" id="Phobius"/>
    </source>
</evidence>
<feature type="transmembrane region" description="Helical" evidence="8">
    <location>
        <begin position="73"/>
        <end position="94"/>
    </location>
</feature>
<keyword evidence="3" id="KW-0645">Protease</keyword>
<evidence type="ECO:0000313" key="10">
    <source>
        <dbReference type="Proteomes" id="UP001199355"/>
    </source>
</evidence>
<dbReference type="AlphaFoldDB" id="A0AAE3AXR8"/>
<proteinExistence type="predicted"/>
<feature type="transmembrane region" description="Helical" evidence="8">
    <location>
        <begin position="100"/>
        <end position="122"/>
    </location>
</feature>
<evidence type="ECO:0000256" key="1">
    <source>
        <dbReference type="ARBA" id="ARBA00022475"/>
    </source>
</evidence>
<sequence>MIRNLTASFQSRYNLNDYQMRQLKYLIITFASEISKLVLLGILFYAKFDSFIFATLILLLLRMSSGGLHFKTYWGCLMFSAMYYIFSIVIFPHIPINVMAQIFLLLFCIAINLKIGAVTSSYRPMANDHQLHRARRNIFIILSLYLFTYIIPTTQYRAIGFWVIILHTLQLTAAYMLQKGGYIQHGK</sequence>
<keyword evidence="4 8" id="KW-0812">Transmembrane</keyword>
<keyword evidence="1" id="KW-1003">Cell membrane</keyword>
<evidence type="ECO:0000256" key="2">
    <source>
        <dbReference type="ARBA" id="ARBA00022654"/>
    </source>
</evidence>
<feature type="transmembrane region" description="Helical" evidence="8">
    <location>
        <begin position="37"/>
        <end position="61"/>
    </location>
</feature>
<feature type="transmembrane region" description="Helical" evidence="8">
    <location>
        <begin position="158"/>
        <end position="177"/>
    </location>
</feature>
<comment type="caution">
    <text evidence="9">The sequence shown here is derived from an EMBL/GenBank/DDBJ whole genome shotgun (WGS) entry which is preliminary data.</text>
</comment>
<keyword evidence="7 8" id="KW-0472">Membrane</keyword>
<keyword evidence="5" id="KW-0378">Hydrolase</keyword>